<dbReference type="InterPro" id="IPR021863">
    <property type="entry name" value="FAS_N"/>
</dbReference>
<keyword evidence="4" id="KW-0560">Oxidoreductase</keyword>
<evidence type="ECO:0000256" key="2">
    <source>
        <dbReference type="ARBA" id="ARBA00005189"/>
    </source>
</evidence>
<dbReference type="AlphaFoldDB" id="A0A6A6THQ4"/>
<dbReference type="InterPro" id="IPR012171">
    <property type="entry name" value="Fatty_acid_desaturase"/>
</dbReference>
<keyword evidence="6" id="KW-0812">Transmembrane</keyword>
<sequence>MADKTARCEPPGVAEPASTTASEYTMKDIYAAIPAHCFQRNSLLSLAYVLRDFAYVSALAYIALAFIPTLPHPFARALAWTAYSFAQGLVCTGIWELAHECGHHSLSPHKWVNNTLGMILHSFLLVPFYAWKHTHATHHKTTNNLEKDIAFIPDTEERWTEKRNARGAFMRRLTELTEDMPAIALLELVAHQLVAFPTYLLINNFALPRMAARPWWKRSHFYWAGDGPNFKPQHTRDIIVSDIGIAAVLFLLRMACIWFGNWTVVKVYVFPWLWVNHWILTVTFLQHTDASVPFYSASSWTFTRGAAAAIDRDFGWIGRHLFHGAIETHVLHHHVSRIPFYHAQEASRAIRGVMGKQYRSEFGSSYVGAFWRVRRACRFVVEVEEDGKGVYTFPETDRRGCRVGRGRGR</sequence>
<protein>
    <recommendedName>
        <fullName evidence="11">Fatty acid desaturase domain-containing protein</fullName>
    </recommendedName>
</protein>
<dbReference type="PANTHER" id="PTHR32100">
    <property type="entry name" value="OMEGA-6 FATTY ACID DESATURASE, CHLOROPLASTIC"/>
    <property type="match status" value="1"/>
</dbReference>
<dbReference type="GO" id="GO:0016717">
    <property type="term" value="F:oxidoreductase activity, acting on paired donors, with oxidation of a pair of donors resulting in the reduction of molecular oxygen to two molecules of water"/>
    <property type="evidence" value="ECO:0007669"/>
    <property type="project" value="InterPro"/>
</dbReference>
<gene>
    <name evidence="9" type="ORF">K491DRAFT_689728</name>
</gene>
<comment type="subcellular location">
    <subcellularLocation>
        <location evidence="1">Membrane</location>
    </subcellularLocation>
</comment>
<organism evidence="9 10">
    <name type="scientific">Lophiostoma macrostomum CBS 122681</name>
    <dbReference type="NCBI Taxonomy" id="1314788"/>
    <lineage>
        <taxon>Eukaryota</taxon>
        <taxon>Fungi</taxon>
        <taxon>Dikarya</taxon>
        <taxon>Ascomycota</taxon>
        <taxon>Pezizomycotina</taxon>
        <taxon>Dothideomycetes</taxon>
        <taxon>Pleosporomycetidae</taxon>
        <taxon>Pleosporales</taxon>
        <taxon>Lophiostomataceae</taxon>
        <taxon>Lophiostoma</taxon>
    </lineage>
</organism>
<keyword evidence="6" id="KW-1133">Transmembrane helix</keyword>
<comment type="pathway">
    <text evidence="2">Lipid metabolism.</text>
</comment>
<reference evidence="9" key="1">
    <citation type="journal article" date="2020" name="Stud. Mycol.">
        <title>101 Dothideomycetes genomes: a test case for predicting lifestyles and emergence of pathogens.</title>
        <authorList>
            <person name="Haridas S."/>
            <person name="Albert R."/>
            <person name="Binder M."/>
            <person name="Bloem J."/>
            <person name="Labutti K."/>
            <person name="Salamov A."/>
            <person name="Andreopoulos B."/>
            <person name="Baker S."/>
            <person name="Barry K."/>
            <person name="Bills G."/>
            <person name="Bluhm B."/>
            <person name="Cannon C."/>
            <person name="Castanera R."/>
            <person name="Culley D."/>
            <person name="Daum C."/>
            <person name="Ezra D."/>
            <person name="Gonzalez J."/>
            <person name="Henrissat B."/>
            <person name="Kuo A."/>
            <person name="Liang C."/>
            <person name="Lipzen A."/>
            <person name="Lutzoni F."/>
            <person name="Magnuson J."/>
            <person name="Mondo S."/>
            <person name="Nolan M."/>
            <person name="Ohm R."/>
            <person name="Pangilinan J."/>
            <person name="Park H.-J."/>
            <person name="Ramirez L."/>
            <person name="Alfaro M."/>
            <person name="Sun H."/>
            <person name="Tritt A."/>
            <person name="Yoshinaga Y."/>
            <person name="Zwiers L.-H."/>
            <person name="Turgeon B."/>
            <person name="Goodwin S."/>
            <person name="Spatafora J."/>
            <person name="Crous P."/>
            <person name="Grigoriev I."/>
        </authorList>
    </citation>
    <scope>NUCLEOTIDE SEQUENCE</scope>
    <source>
        <strain evidence="9">CBS 122681</strain>
    </source>
</reference>
<evidence type="ECO:0000313" key="9">
    <source>
        <dbReference type="EMBL" id="KAF2658881.1"/>
    </source>
</evidence>
<evidence type="ECO:0000256" key="1">
    <source>
        <dbReference type="ARBA" id="ARBA00004370"/>
    </source>
</evidence>
<dbReference type="InterPro" id="IPR005804">
    <property type="entry name" value="FA_desaturase_dom"/>
</dbReference>
<evidence type="ECO:0000256" key="3">
    <source>
        <dbReference type="ARBA" id="ARBA00009295"/>
    </source>
</evidence>
<evidence type="ECO:0000259" key="8">
    <source>
        <dbReference type="Pfam" id="PF11960"/>
    </source>
</evidence>
<feature type="transmembrane region" description="Helical" evidence="6">
    <location>
        <begin position="53"/>
        <end position="70"/>
    </location>
</feature>
<evidence type="ECO:0000259" key="7">
    <source>
        <dbReference type="Pfam" id="PF00487"/>
    </source>
</evidence>
<evidence type="ECO:0008006" key="11">
    <source>
        <dbReference type="Google" id="ProtNLM"/>
    </source>
</evidence>
<evidence type="ECO:0000256" key="6">
    <source>
        <dbReference type="SAM" id="Phobius"/>
    </source>
</evidence>
<dbReference type="Pfam" id="PF11960">
    <property type="entry name" value="DUF3474"/>
    <property type="match status" value="1"/>
</dbReference>
<dbReference type="OrthoDB" id="1461976at2759"/>
<feature type="domain" description="Fatty acid desaturase N-terminal" evidence="8">
    <location>
        <begin position="23"/>
        <end position="60"/>
    </location>
</feature>
<dbReference type="Proteomes" id="UP000799324">
    <property type="component" value="Unassembled WGS sequence"/>
</dbReference>
<dbReference type="CDD" id="cd03507">
    <property type="entry name" value="Delta12-FADS-like"/>
    <property type="match status" value="1"/>
</dbReference>
<proteinExistence type="inferred from homology"/>
<dbReference type="Pfam" id="PF00487">
    <property type="entry name" value="FA_desaturase"/>
    <property type="match status" value="1"/>
</dbReference>
<feature type="transmembrane region" description="Helical" evidence="6">
    <location>
        <begin position="238"/>
        <end position="261"/>
    </location>
</feature>
<dbReference type="GO" id="GO:0016020">
    <property type="term" value="C:membrane"/>
    <property type="evidence" value="ECO:0007669"/>
    <property type="project" value="UniProtKB-SubCell"/>
</dbReference>
<evidence type="ECO:0000256" key="5">
    <source>
        <dbReference type="ARBA" id="ARBA00023136"/>
    </source>
</evidence>
<keyword evidence="10" id="KW-1185">Reference proteome</keyword>
<keyword evidence="5 6" id="KW-0472">Membrane</keyword>
<comment type="similarity">
    <text evidence="3">Belongs to the fatty acid desaturase type 1 family.</text>
</comment>
<dbReference type="EMBL" id="MU004311">
    <property type="protein sequence ID" value="KAF2658881.1"/>
    <property type="molecule type" value="Genomic_DNA"/>
</dbReference>
<feature type="transmembrane region" description="Helical" evidence="6">
    <location>
        <begin position="115"/>
        <end position="131"/>
    </location>
</feature>
<feature type="domain" description="Fatty acid desaturase" evidence="7">
    <location>
        <begin position="80"/>
        <end position="360"/>
    </location>
</feature>
<evidence type="ECO:0000313" key="10">
    <source>
        <dbReference type="Proteomes" id="UP000799324"/>
    </source>
</evidence>
<evidence type="ECO:0000256" key="4">
    <source>
        <dbReference type="ARBA" id="ARBA00023002"/>
    </source>
</evidence>
<dbReference type="GO" id="GO:0006629">
    <property type="term" value="P:lipid metabolic process"/>
    <property type="evidence" value="ECO:0007669"/>
    <property type="project" value="InterPro"/>
</dbReference>
<accession>A0A6A6THQ4</accession>
<name>A0A6A6THQ4_9PLEO</name>